<dbReference type="VEuPathDB" id="FungiDB:PGTG_21392"/>
<dbReference type="RefSeq" id="XP_003889982.1">
    <property type="nucleotide sequence ID" value="XM_003889933.1"/>
</dbReference>
<keyword evidence="2" id="KW-1185">Reference proteome</keyword>
<dbReference type="GeneID" id="13540493"/>
<dbReference type="EMBL" id="DS178279">
    <property type="protein sequence ID" value="EHS63052.1"/>
    <property type="molecule type" value="Genomic_DNA"/>
</dbReference>
<protein>
    <submittedName>
        <fullName evidence="1">Uncharacterized protein</fullName>
    </submittedName>
</protein>
<accession>H6QR70</accession>
<proteinExistence type="predicted"/>
<dbReference type="InParanoid" id="H6QR70"/>
<evidence type="ECO:0000313" key="2">
    <source>
        <dbReference type="Proteomes" id="UP000008783"/>
    </source>
</evidence>
<dbReference type="AlphaFoldDB" id="H6QR70"/>
<gene>
    <name evidence="1" type="ORF">PGTG_21392</name>
</gene>
<organism evidence="1 2">
    <name type="scientific">Puccinia graminis f. sp. tritici (strain CRL 75-36-700-3 / race SCCL)</name>
    <name type="common">Black stem rust fungus</name>
    <dbReference type="NCBI Taxonomy" id="418459"/>
    <lineage>
        <taxon>Eukaryota</taxon>
        <taxon>Fungi</taxon>
        <taxon>Dikarya</taxon>
        <taxon>Basidiomycota</taxon>
        <taxon>Pucciniomycotina</taxon>
        <taxon>Pucciniomycetes</taxon>
        <taxon>Pucciniales</taxon>
        <taxon>Pucciniaceae</taxon>
        <taxon>Puccinia</taxon>
    </lineage>
</organism>
<dbReference type="OrthoDB" id="10285427at2759"/>
<evidence type="ECO:0000313" key="1">
    <source>
        <dbReference type="EMBL" id="EHS63052.1"/>
    </source>
</evidence>
<reference evidence="2" key="1">
    <citation type="journal article" date="2011" name="Proc. Natl. Acad. Sci. U.S.A.">
        <title>Obligate biotrophy features unraveled by the genomic analysis of rust fungi.</title>
        <authorList>
            <person name="Duplessis S."/>
            <person name="Cuomo C.A."/>
            <person name="Lin Y.-C."/>
            <person name="Aerts A."/>
            <person name="Tisserant E."/>
            <person name="Veneault-Fourrey C."/>
            <person name="Joly D.L."/>
            <person name="Hacquard S."/>
            <person name="Amselem J."/>
            <person name="Cantarel B.L."/>
            <person name="Chiu R."/>
            <person name="Coutinho P.M."/>
            <person name="Feau N."/>
            <person name="Field M."/>
            <person name="Frey P."/>
            <person name="Gelhaye E."/>
            <person name="Goldberg J."/>
            <person name="Grabherr M.G."/>
            <person name="Kodira C.D."/>
            <person name="Kohler A."/>
            <person name="Kuees U."/>
            <person name="Lindquist E.A."/>
            <person name="Lucas S.M."/>
            <person name="Mago R."/>
            <person name="Mauceli E."/>
            <person name="Morin E."/>
            <person name="Murat C."/>
            <person name="Pangilinan J.L."/>
            <person name="Park R."/>
            <person name="Pearson M."/>
            <person name="Quesneville H."/>
            <person name="Rouhier N."/>
            <person name="Sakthikumar S."/>
            <person name="Salamov A.A."/>
            <person name="Schmutz J."/>
            <person name="Selles B."/>
            <person name="Shapiro H."/>
            <person name="Tanguay P."/>
            <person name="Tuskan G.A."/>
            <person name="Henrissat B."/>
            <person name="Van de Peer Y."/>
            <person name="Rouze P."/>
            <person name="Ellis J.G."/>
            <person name="Dodds P.N."/>
            <person name="Schein J.E."/>
            <person name="Zhong S."/>
            <person name="Hamelin R.C."/>
            <person name="Grigoriev I.V."/>
            <person name="Szabo L.J."/>
            <person name="Martin F."/>
        </authorList>
    </citation>
    <scope>NUCLEOTIDE SEQUENCE [LARGE SCALE GENOMIC DNA]</scope>
    <source>
        <strain evidence="2">CRL 75-36-700-3 / race SCCL</strain>
    </source>
</reference>
<dbReference type="KEGG" id="pgr:PGTG_21392"/>
<name>H6QR70_PUCGT</name>
<sequence>MTEGFSELKRIRKPFTDVDDLIRRLIVHASLASYYGTPGATHWCLQRARGLHNGLVARWKCIQQTLAINAALQAAWMHHHFQLGLAFELVEASALPRSITIHSGVG</sequence>
<dbReference type="HOGENOM" id="CLU_2224498_0_0_1"/>
<dbReference type="Proteomes" id="UP000008783">
    <property type="component" value="Unassembled WGS sequence"/>
</dbReference>